<evidence type="ECO:0000313" key="3">
    <source>
        <dbReference type="EMBL" id="OTG23385.1"/>
    </source>
</evidence>
<dbReference type="InParanoid" id="A0A251UJ84"/>
<protein>
    <submittedName>
        <fullName evidence="3">Uncharacterized protein</fullName>
    </submittedName>
</protein>
<evidence type="ECO:0000313" key="2">
    <source>
        <dbReference type="EMBL" id="KAF5802907.1"/>
    </source>
</evidence>
<dbReference type="Gramene" id="mRNA:HanXRQr2_Chr06g0265051">
    <property type="protein sequence ID" value="mRNA:HanXRQr2_Chr06g0265051"/>
    <property type="gene ID" value="HanXRQr2_Chr06g0265051"/>
</dbReference>
<dbReference type="AlphaFoldDB" id="A0A251UJ84"/>
<sequence length="71" mass="8093">MFATFHVLYAFFCRMLLAFTDQIKGQKLPPNASDQEMLEIVMDRSSCQPICIIVATVSLYNEADDEVMIND</sequence>
<accession>A0A251UJ84</accession>
<feature type="chain" id="PRO_5012987709" evidence="1">
    <location>
        <begin position="26"/>
        <end position="71"/>
    </location>
</feature>
<feature type="signal peptide" evidence="1">
    <location>
        <begin position="1"/>
        <end position="25"/>
    </location>
</feature>
<dbReference type="EMBL" id="CM007895">
    <property type="protein sequence ID" value="OTG23385.1"/>
    <property type="molecule type" value="Genomic_DNA"/>
</dbReference>
<dbReference type="EMBL" id="MNCJ02000321">
    <property type="protein sequence ID" value="KAF5802907.1"/>
    <property type="molecule type" value="Genomic_DNA"/>
</dbReference>
<name>A0A251UJ84_HELAN</name>
<evidence type="ECO:0000256" key="1">
    <source>
        <dbReference type="SAM" id="SignalP"/>
    </source>
</evidence>
<reference evidence="3" key="2">
    <citation type="submission" date="2017-02" db="EMBL/GenBank/DDBJ databases">
        <title>Sunflower complete genome.</title>
        <authorList>
            <person name="Langlade N."/>
            <person name="Munos S."/>
        </authorList>
    </citation>
    <scope>NUCLEOTIDE SEQUENCE [LARGE SCALE GENOMIC DNA]</scope>
    <source>
        <tissue evidence="3">Leaves</tissue>
    </source>
</reference>
<keyword evidence="4" id="KW-1185">Reference proteome</keyword>
<reference evidence="2" key="3">
    <citation type="submission" date="2020-06" db="EMBL/GenBank/DDBJ databases">
        <title>Helianthus annuus Genome sequencing and assembly Release 2.</title>
        <authorList>
            <person name="Gouzy J."/>
            <person name="Langlade N."/>
            <person name="Munos S."/>
        </authorList>
    </citation>
    <scope>NUCLEOTIDE SEQUENCE</scope>
    <source>
        <tissue evidence="2">Leaves</tissue>
    </source>
</reference>
<keyword evidence="1" id="KW-0732">Signal</keyword>
<proteinExistence type="predicted"/>
<evidence type="ECO:0000313" key="4">
    <source>
        <dbReference type="Proteomes" id="UP000215914"/>
    </source>
</evidence>
<gene>
    <name evidence="3" type="ORF">HannXRQ_Chr06g0181891</name>
    <name evidence="2" type="ORF">HanXRQr2_Chr06g0265051</name>
</gene>
<organism evidence="3 4">
    <name type="scientific">Helianthus annuus</name>
    <name type="common">Common sunflower</name>
    <dbReference type="NCBI Taxonomy" id="4232"/>
    <lineage>
        <taxon>Eukaryota</taxon>
        <taxon>Viridiplantae</taxon>
        <taxon>Streptophyta</taxon>
        <taxon>Embryophyta</taxon>
        <taxon>Tracheophyta</taxon>
        <taxon>Spermatophyta</taxon>
        <taxon>Magnoliopsida</taxon>
        <taxon>eudicotyledons</taxon>
        <taxon>Gunneridae</taxon>
        <taxon>Pentapetalae</taxon>
        <taxon>asterids</taxon>
        <taxon>campanulids</taxon>
        <taxon>Asterales</taxon>
        <taxon>Asteraceae</taxon>
        <taxon>Asteroideae</taxon>
        <taxon>Heliantheae alliance</taxon>
        <taxon>Heliantheae</taxon>
        <taxon>Helianthus</taxon>
    </lineage>
</organism>
<reference evidence="2 4" key="1">
    <citation type="journal article" date="2017" name="Nature">
        <title>The sunflower genome provides insights into oil metabolism, flowering and Asterid evolution.</title>
        <authorList>
            <person name="Badouin H."/>
            <person name="Gouzy J."/>
            <person name="Grassa C.J."/>
            <person name="Murat F."/>
            <person name="Staton S.E."/>
            <person name="Cottret L."/>
            <person name="Lelandais-Briere C."/>
            <person name="Owens G.L."/>
            <person name="Carrere S."/>
            <person name="Mayjonade B."/>
            <person name="Legrand L."/>
            <person name="Gill N."/>
            <person name="Kane N.C."/>
            <person name="Bowers J.E."/>
            <person name="Hubner S."/>
            <person name="Bellec A."/>
            <person name="Berard A."/>
            <person name="Berges H."/>
            <person name="Blanchet N."/>
            <person name="Boniface M.C."/>
            <person name="Brunel D."/>
            <person name="Catrice O."/>
            <person name="Chaidir N."/>
            <person name="Claudel C."/>
            <person name="Donnadieu C."/>
            <person name="Faraut T."/>
            <person name="Fievet G."/>
            <person name="Helmstetter N."/>
            <person name="King M."/>
            <person name="Knapp S.J."/>
            <person name="Lai Z."/>
            <person name="Le Paslier M.C."/>
            <person name="Lippi Y."/>
            <person name="Lorenzon L."/>
            <person name="Mandel J.R."/>
            <person name="Marage G."/>
            <person name="Marchand G."/>
            <person name="Marquand E."/>
            <person name="Bret-Mestries E."/>
            <person name="Morien E."/>
            <person name="Nambeesan S."/>
            <person name="Nguyen T."/>
            <person name="Pegot-Espagnet P."/>
            <person name="Pouilly N."/>
            <person name="Raftis F."/>
            <person name="Sallet E."/>
            <person name="Schiex T."/>
            <person name="Thomas J."/>
            <person name="Vandecasteele C."/>
            <person name="Vares D."/>
            <person name="Vear F."/>
            <person name="Vautrin S."/>
            <person name="Crespi M."/>
            <person name="Mangin B."/>
            <person name="Burke J.M."/>
            <person name="Salse J."/>
            <person name="Munos S."/>
            <person name="Vincourt P."/>
            <person name="Rieseberg L.H."/>
            <person name="Langlade N.B."/>
        </authorList>
    </citation>
    <scope>NUCLEOTIDE SEQUENCE [LARGE SCALE GENOMIC DNA]</scope>
    <source>
        <strain evidence="4">cv. SF193</strain>
        <tissue evidence="2">Leaves</tissue>
    </source>
</reference>
<dbReference type="Proteomes" id="UP000215914">
    <property type="component" value="Chromosome 6"/>
</dbReference>